<protein>
    <submittedName>
        <fullName evidence="1">Uncharacterized protein</fullName>
    </submittedName>
</protein>
<reference evidence="1" key="1">
    <citation type="submission" date="2014-09" db="EMBL/GenBank/DDBJ databases">
        <authorList>
            <person name="Magalhaes I.L.F."/>
            <person name="Oliveira U."/>
            <person name="Santos F.R."/>
            <person name="Vidigal T.H.D.A."/>
            <person name="Brescovit A.D."/>
            <person name="Santos A.J."/>
        </authorList>
    </citation>
    <scope>NUCLEOTIDE SEQUENCE</scope>
    <source>
        <tissue evidence="1">Shoot tissue taken approximately 20 cm above the soil surface</tissue>
    </source>
</reference>
<organism evidence="1">
    <name type="scientific">Arundo donax</name>
    <name type="common">Giant reed</name>
    <name type="synonym">Donax arundinaceus</name>
    <dbReference type="NCBI Taxonomy" id="35708"/>
    <lineage>
        <taxon>Eukaryota</taxon>
        <taxon>Viridiplantae</taxon>
        <taxon>Streptophyta</taxon>
        <taxon>Embryophyta</taxon>
        <taxon>Tracheophyta</taxon>
        <taxon>Spermatophyta</taxon>
        <taxon>Magnoliopsida</taxon>
        <taxon>Liliopsida</taxon>
        <taxon>Poales</taxon>
        <taxon>Poaceae</taxon>
        <taxon>PACMAD clade</taxon>
        <taxon>Arundinoideae</taxon>
        <taxon>Arundineae</taxon>
        <taxon>Arundo</taxon>
    </lineage>
</organism>
<evidence type="ECO:0000313" key="1">
    <source>
        <dbReference type="EMBL" id="JAD60167.1"/>
    </source>
</evidence>
<proteinExistence type="predicted"/>
<dbReference type="AlphaFoldDB" id="A0A0A9BLN9"/>
<sequence>MAFAAGCCGICQEMPVPGLQSSPWFMATVPFALFRCLPG</sequence>
<reference evidence="1" key="2">
    <citation type="journal article" date="2015" name="Data Brief">
        <title>Shoot transcriptome of the giant reed, Arundo donax.</title>
        <authorList>
            <person name="Barrero R.A."/>
            <person name="Guerrero F.D."/>
            <person name="Moolhuijzen P."/>
            <person name="Goolsby J.A."/>
            <person name="Tidwell J."/>
            <person name="Bellgard S.E."/>
            <person name="Bellgard M.I."/>
        </authorList>
    </citation>
    <scope>NUCLEOTIDE SEQUENCE</scope>
    <source>
        <tissue evidence="1">Shoot tissue taken approximately 20 cm above the soil surface</tissue>
    </source>
</reference>
<dbReference type="EMBL" id="GBRH01237728">
    <property type="protein sequence ID" value="JAD60167.1"/>
    <property type="molecule type" value="Transcribed_RNA"/>
</dbReference>
<accession>A0A0A9BLN9</accession>
<name>A0A0A9BLN9_ARUDO</name>